<evidence type="ECO:0000256" key="3">
    <source>
        <dbReference type="ARBA" id="ARBA00018596"/>
    </source>
</evidence>
<organism evidence="9 10">
    <name type="scientific">Choanephora cucurbitarum</name>
    <dbReference type="NCBI Taxonomy" id="101091"/>
    <lineage>
        <taxon>Eukaryota</taxon>
        <taxon>Fungi</taxon>
        <taxon>Fungi incertae sedis</taxon>
        <taxon>Mucoromycota</taxon>
        <taxon>Mucoromycotina</taxon>
        <taxon>Mucoromycetes</taxon>
        <taxon>Mucorales</taxon>
        <taxon>Mucorineae</taxon>
        <taxon>Choanephoraceae</taxon>
        <taxon>Choanephoroideae</taxon>
        <taxon>Choanephora</taxon>
    </lineage>
</organism>
<dbReference type="InterPro" id="IPR016722">
    <property type="entry name" value="DNA_pol_alpha_bsu"/>
</dbReference>
<protein>
    <recommendedName>
        <fullName evidence="3 6">DNA polymerase alpha subunit B</fullName>
    </recommendedName>
</protein>
<evidence type="ECO:0000256" key="1">
    <source>
        <dbReference type="ARBA" id="ARBA00004123"/>
    </source>
</evidence>
<evidence type="ECO:0000313" key="10">
    <source>
        <dbReference type="Proteomes" id="UP000093000"/>
    </source>
</evidence>
<dbReference type="Gene3D" id="1.10.8.530">
    <property type="entry name" value="DNA polymerase alpha-primase, subunit B, N-terminal domain"/>
    <property type="match status" value="1"/>
</dbReference>
<name>A0A1C7N2A4_9FUNG</name>
<feature type="domain" description="DNA polymerase alpha subunit B OB" evidence="8">
    <location>
        <begin position="200"/>
        <end position="308"/>
    </location>
</feature>
<comment type="function">
    <text evidence="6">Accessory subunit of the DNA polymerase alpha complex (also known as the alpha DNA polymerase-primase complex) which plays an essential role in the initiation of DNA synthesis.</text>
</comment>
<reference evidence="9 10" key="1">
    <citation type="submission" date="2016-03" db="EMBL/GenBank/DDBJ databases">
        <title>Choanephora cucurbitarum.</title>
        <authorList>
            <person name="Min B."/>
            <person name="Park H."/>
            <person name="Park J.-H."/>
            <person name="Shin H.-D."/>
            <person name="Choi I.-G."/>
        </authorList>
    </citation>
    <scope>NUCLEOTIDE SEQUENCE [LARGE SCALE GENOMIC DNA]</scope>
    <source>
        <strain evidence="9 10">KUS-F28377</strain>
    </source>
</reference>
<dbReference type="InParanoid" id="A0A1C7N2A4"/>
<keyword evidence="5 6" id="KW-0539">Nucleus</keyword>
<dbReference type="Gene3D" id="3.60.21.60">
    <property type="match status" value="2"/>
</dbReference>
<keyword evidence="4 6" id="KW-0235">DNA replication</keyword>
<evidence type="ECO:0000259" key="7">
    <source>
        <dbReference type="Pfam" id="PF04042"/>
    </source>
</evidence>
<dbReference type="Pfam" id="PF04042">
    <property type="entry name" value="DNA_pol_E_B"/>
    <property type="match status" value="1"/>
</dbReference>
<dbReference type="InterPro" id="IPR043034">
    <property type="entry name" value="DNA_pol_alpha_B_N_sf"/>
</dbReference>
<evidence type="ECO:0000259" key="8">
    <source>
        <dbReference type="Pfam" id="PF22062"/>
    </source>
</evidence>
<evidence type="ECO:0000256" key="2">
    <source>
        <dbReference type="ARBA" id="ARBA00007299"/>
    </source>
</evidence>
<proteinExistence type="inferred from homology"/>
<dbReference type="EMBL" id="LUGH01000693">
    <property type="protein sequence ID" value="OBZ83265.1"/>
    <property type="molecule type" value="Genomic_DNA"/>
</dbReference>
<dbReference type="GO" id="GO:0006270">
    <property type="term" value="P:DNA replication initiation"/>
    <property type="evidence" value="ECO:0007669"/>
    <property type="project" value="TreeGrafter"/>
</dbReference>
<dbReference type="GO" id="GO:0005658">
    <property type="term" value="C:alpha DNA polymerase:primase complex"/>
    <property type="evidence" value="ECO:0007669"/>
    <property type="project" value="TreeGrafter"/>
</dbReference>
<evidence type="ECO:0000313" key="9">
    <source>
        <dbReference type="EMBL" id="OBZ83265.1"/>
    </source>
</evidence>
<dbReference type="FunCoup" id="A0A1C7N2A4">
    <property type="interactions" value="183"/>
</dbReference>
<dbReference type="GO" id="GO:0003677">
    <property type="term" value="F:DNA binding"/>
    <property type="evidence" value="ECO:0007669"/>
    <property type="project" value="InterPro"/>
</dbReference>
<dbReference type="AlphaFoldDB" id="A0A1C7N2A4"/>
<dbReference type="PIRSF" id="PIRSF018300">
    <property type="entry name" value="DNA_pol_alph_2"/>
    <property type="match status" value="1"/>
</dbReference>
<dbReference type="STRING" id="101091.A0A1C7N2A4"/>
<evidence type="ECO:0000256" key="4">
    <source>
        <dbReference type="ARBA" id="ARBA00022705"/>
    </source>
</evidence>
<evidence type="ECO:0000256" key="5">
    <source>
        <dbReference type="ARBA" id="ARBA00023242"/>
    </source>
</evidence>
<dbReference type="PANTHER" id="PTHR23061:SF12">
    <property type="entry name" value="DNA POLYMERASE ALPHA SUBUNIT B"/>
    <property type="match status" value="1"/>
</dbReference>
<gene>
    <name evidence="9" type="primary">pol12</name>
    <name evidence="9" type="ORF">A0J61_08688</name>
</gene>
<dbReference type="Proteomes" id="UP000093000">
    <property type="component" value="Unassembled WGS sequence"/>
</dbReference>
<dbReference type="Pfam" id="PF22062">
    <property type="entry name" value="OB_DPOA2"/>
    <property type="match status" value="1"/>
</dbReference>
<sequence length="579" mass="65854">MEAEVVRVFELNIPQEKDVAKELSELCSVYSITPDNLKFKWEAFALNSGCSIKPTIPYIKHLRNSLKREFDRSVKARKTTTGKVVTKRTQGFDLSDYGIAQTKQEDSVDDFMSSMLGSMAPKHHKVIPTPTTQVSDTQISSVSSQFLTRKAAHMIESQYHPELPLIEKTNEALPEIHFSHLQYPVQEYRYMFEKIKERADTLDERIEYIGSLIAAAHQVPLESFSNPTRPNQESIYTYGRICSDVQSESEGRLNERSVMLQTSKELGMGRRVKLDLAGLDRYSLFPGQIVGLYGRNALGDVFFVERLLMPPMPEKYQLTSVQHSRPLEMIVAAGPFTLNDDLSFQPLEDMLQMCATQKPDVVLLMGPFISSQHPRLLSGKIETLPEQLFVEQIGRRLEQLVESLPQTHVLLMPHQDDIIHMYPLFPQPAFPDLIKHQRIHMLSNPSAIGINDHTIAVGHVDILFRLAREEISRNPHGAQVDRMQTLVQHVLEQHTFYPLFPHAIGDSIDSSQLHHIQLSRKPDLLILPSQLKHFTKDVQGTVCINPGHLCKGLSSGTYARVTMYPKNENSNMRVDLFKL</sequence>
<feature type="domain" description="DNA polymerase alpha/delta/epsilon subunit B" evidence="7">
    <location>
        <begin position="330"/>
        <end position="536"/>
    </location>
</feature>
<comment type="subcellular location">
    <subcellularLocation>
        <location evidence="1 6">Nucleus</location>
    </subcellularLocation>
</comment>
<accession>A0A1C7N2A4</accession>
<dbReference type="InterPro" id="IPR007185">
    <property type="entry name" value="DNA_pol_a/d/e_bsu"/>
</dbReference>
<comment type="caution">
    <text evidence="9">The sequence shown here is derived from an EMBL/GenBank/DDBJ whole genome shotgun (WGS) entry which is preliminary data.</text>
</comment>
<dbReference type="PANTHER" id="PTHR23061">
    <property type="entry name" value="DNA POLYMERASE 2 ALPHA 70 KDA SUBUNIT"/>
    <property type="match status" value="1"/>
</dbReference>
<dbReference type="OrthoDB" id="336885at2759"/>
<comment type="similarity">
    <text evidence="2 6">Belongs to the DNA polymerase alpha subunit B family.</text>
</comment>
<evidence type="ECO:0000256" key="6">
    <source>
        <dbReference type="PIRNR" id="PIRNR018300"/>
    </source>
</evidence>
<keyword evidence="10" id="KW-1185">Reference proteome</keyword>
<dbReference type="InterPro" id="IPR054300">
    <property type="entry name" value="OB_DPOA2"/>
</dbReference>